<gene>
    <name evidence="10" type="ORF">GCM10010832_04870</name>
</gene>
<evidence type="ECO:0000313" key="11">
    <source>
        <dbReference type="Proteomes" id="UP000599179"/>
    </source>
</evidence>
<feature type="domain" description="Maltokinase N-terminal cap" evidence="9">
    <location>
        <begin position="40"/>
        <end position="122"/>
    </location>
</feature>
<keyword evidence="5" id="KW-0547">Nucleotide-binding</keyword>
<dbReference type="Proteomes" id="UP000599179">
    <property type="component" value="Unassembled WGS sequence"/>
</dbReference>
<dbReference type="Pfam" id="PF18085">
    <property type="entry name" value="Mak_N_cap"/>
    <property type="match status" value="1"/>
</dbReference>
<dbReference type="EMBL" id="BMGM01000002">
    <property type="protein sequence ID" value="GGE27151.1"/>
    <property type="molecule type" value="Genomic_DNA"/>
</dbReference>
<sequence>MASKTPPKPKHSLEFPLTWEELMKSVEFQKQLCGDVLQDYILQQRWYGGKASKLKYIDVLDYFSVQNESDLYYGLVIEANYVEAFVQDYFLPLGLVKHPDAVDGNIIAHIKLNEEEFWLVDASLLESFRKMIFEKITEGNKTKHQHLEYRRGRKCLDDDYTSSRFLGVEQSNTSVVYNEKYILKFFRRLYVNHNPDYELSKYLTNKGQFENTPGYAGSITLKFSDKNVMTIALMQEMIPNEGDAWDYFSKNIRKGIQAFNASKRDLAKIQKLSPLQQINENEVDAQLTELFGKSFFEDIETLAHRTAEMHVSLGMERINTEFTPSGYSYDYTVWLKNRLVYMLDNRINLLENNLHKLDGLALDLAQALLSNKKEVKKRFLDFDENRLKGERIRVHGDYHLGQVLVNERDFYIIDFEGEPESTIRDRKVKQPPLKDVAGMFRSFNYAIYASIFNHQDEHNKSIEEHFELAELLYDQMVGVFLYTYIDYVQSHNLNIGYRKEIEFLLHYCLLEKAIYELGYELNSRPRWAIIPLKGISSILNPEQHESSTSL</sequence>
<comment type="catalytic activity">
    <reaction evidence="8">
        <text>D-maltose + ATP = alpha-maltose 1-phosphate + ADP + H(+)</text>
        <dbReference type="Rhea" id="RHEA:31915"/>
        <dbReference type="ChEBI" id="CHEBI:15378"/>
        <dbReference type="ChEBI" id="CHEBI:17306"/>
        <dbReference type="ChEBI" id="CHEBI:30616"/>
        <dbReference type="ChEBI" id="CHEBI:63576"/>
        <dbReference type="ChEBI" id="CHEBI:456216"/>
        <dbReference type="EC" id="2.7.1.175"/>
    </reaction>
</comment>
<comment type="similarity">
    <text evidence="1">Belongs to the aminoglycoside phosphotransferase family.</text>
</comment>
<accession>A0ABQ1SEG4</accession>
<dbReference type="RefSeq" id="WP_188457500.1">
    <property type="nucleotide sequence ID" value="NZ_BMGM01000002.1"/>
</dbReference>
<dbReference type="InterPro" id="IPR011009">
    <property type="entry name" value="Kinase-like_dom_sf"/>
</dbReference>
<comment type="caution">
    <text evidence="10">The sequence shown here is derived from an EMBL/GenBank/DDBJ whole genome shotgun (WGS) entry which is preliminary data.</text>
</comment>
<evidence type="ECO:0000256" key="2">
    <source>
        <dbReference type="ARBA" id="ARBA00011962"/>
    </source>
</evidence>
<evidence type="ECO:0000256" key="7">
    <source>
        <dbReference type="ARBA" id="ARBA00031251"/>
    </source>
</evidence>
<evidence type="ECO:0000256" key="8">
    <source>
        <dbReference type="ARBA" id="ARBA00049067"/>
    </source>
</evidence>
<keyword evidence="4" id="KW-0808">Transferase</keyword>
<evidence type="ECO:0000313" key="10">
    <source>
        <dbReference type="EMBL" id="GGE27151.1"/>
    </source>
</evidence>
<dbReference type="SUPFAM" id="SSF56112">
    <property type="entry name" value="Protein kinase-like (PK-like)"/>
    <property type="match status" value="1"/>
</dbReference>
<organism evidence="10 11">
    <name type="scientific">Psychroflexus planctonicus</name>
    <dbReference type="NCBI Taxonomy" id="1526575"/>
    <lineage>
        <taxon>Bacteria</taxon>
        <taxon>Pseudomonadati</taxon>
        <taxon>Bacteroidota</taxon>
        <taxon>Flavobacteriia</taxon>
        <taxon>Flavobacteriales</taxon>
        <taxon>Flavobacteriaceae</taxon>
        <taxon>Psychroflexus</taxon>
    </lineage>
</organism>
<protein>
    <recommendedName>
        <fullName evidence="3">Maltokinase</fullName>
        <ecNumber evidence="2">2.7.1.175</ecNumber>
    </recommendedName>
    <alternativeName>
        <fullName evidence="7">Maltose-1-phosphate synthase</fullName>
    </alternativeName>
</protein>
<evidence type="ECO:0000256" key="1">
    <source>
        <dbReference type="ARBA" id="ARBA00006219"/>
    </source>
</evidence>
<name>A0ABQ1SEG4_9FLAO</name>
<evidence type="ECO:0000256" key="5">
    <source>
        <dbReference type="ARBA" id="ARBA00022741"/>
    </source>
</evidence>
<keyword evidence="6" id="KW-0067">ATP-binding</keyword>
<evidence type="ECO:0000256" key="3">
    <source>
        <dbReference type="ARBA" id="ARBA00013882"/>
    </source>
</evidence>
<reference evidence="11" key="1">
    <citation type="journal article" date="2019" name="Int. J. Syst. Evol. Microbiol.">
        <title>The Global Catalogue of Microorganisms (GCM) 10K type strain sequencing project: providing services to taxonomists for standard genome sequencing and annotation.</title>
        <authorList>
            <consortium name="The Broad Institute Genomics Platform"/>
            <consortium name="The Broad Institute Genome Sequencing Center for Infectious Disease"/>
            <person name="Wu L."/>
            <person name="Ma J."/>
        </authorList>
    </citation>
    <scope>NUCLEOTIDE SEQUENCE [LARGE SCALE GENOMIC DNA]</scope>
    <source>
        <strain evidence="11">CGMCC 1.12931</strain>
    </source>
</reference>
<proteinExistence type="inferred from homology"/>
<evidence type="ECO:0000256" key="4">
    <source>
        <dbReference type="ARBA" id="ARBA00022679"/>
    </source>
</evidence>
<dbReference type="EC" id="2.7.1.175" evidence="2"/>
<dbReference type="Gene3D" id="3.90.1200.10">
    <property type="match status" value="1"/>
</dbReference>
<evidence type="ECO:0000256" key="6">
    <source>
        <dbReference type="ARBA" id="ARBA00022840"/>
    </source>
</evidence>
<dbReference type="InterPro" id="IPR040999">
    <property type="entry name" value="Mak_N_cap"/>
</dbReference>
<keyword evidence="11" id="KW-1185">Reference proteome</keyword>
<evidence type="ECO:0000259" key="9">
    <source>
        <dbReference type="Pfam" id="PF18085"/>
    </source>
</evidence>